<evidence type="ECO:0000256" key="4">
    <source>
        <dbReference type="RuleBase" id="RU003719"/>
    </source>
</evidence>
<comment type="similarity">
    <text evidence="1 4">Belongs to the D-isomer specific 2-hydroxyacid dehydrogenase family.</text>
</comment>
<reference evidence="7 8" key="1">
    <citation type="journal article" date="2014" name="PLoS ONE">
        <title>Rumen cellulosomics: divergent fiber-degrading strategies revealed by comparative genome-wide analysis of six ruminococcal strains.</title>
        <authorList>
            <person name="Dassa B."/>
            <person name="Borovok I."/>
            <person name="Ruimy-Israeli V."/>
            <person name="Lamed R."/>
            <person name="Flint H.J."/>
            <person name="Duncan S.H."/>
            <person name="Henrissat B."/>
            <person name="Coutinho P."/>
            <person name="Morrison M."/>
            <person name="Mosoni P."/>
            <person name="Yeoman C.J."/>
            <person name="White B.A."/>
            <person name="Bayer E.A."/>
        </authorList>
    </citation>
    <scope>NUCLEOTIDE SEQUENCE [LARGE SCALE GENOMIC DNA]</scope>
    <source>
        <strain evidence="7 8">007c</strain>
    </source>
</reference>
<evidence type="ECO:0000256" key="3">
    <source>
        <dbReference type="ARBA" id="ARBA00023027"/>
    </source>
</evidence>
<dbReference type="EMBL" id="ATAX01000033">
    <property type="protein sequence ID" value="EWM52640.1"/>
    <property type="molecule type" value="Genomic_DNA"/>
</dbReference>
<dbReference type="eggNOG" id="COG1052">
    <property type="taxonomic scope" value="Bacteria"/>
</dbReference>
<dbReference type="Gene3D" id="3.40.50.720">
    <property type="entry name" value="NAD(P)-binding Rossmann-like Domain"/>
    <property type="match status" value="2"/>
</dbReference>
<dbReference type="Pfam" id="PF02826">
    <property type="entry name" value="2-Hacid_dh_C"/>
    <property type="match status" value="1"/>
</dbReference>
<dbReference type="SUPFAM" id="SSF52283">
    <property type="entry name" value="Formate/glycerate dehydrogenase catalytic domain-like"/>
    <property type="match status" value="1"/>
</dbReference>
<dbReference type="PANTHER" id="PTHR43761:SF1">
    <property type="entry name" value="D-ISOMER SPECIFIC 2-HYDROXYACID DEHYDROGENASE CATALYTIC DOMAIN-CONTAINING PROTEIN-RELATED"/>
    <property type="match status" value="1"/>
</dbReference>
<dbReference type="SUPFAM" id="SSF51735">
    <property type="entry name" value="NAD(P)-binding Rossmann-fold domains"/>
    <property type="match status" value="1"/>
</dbReference>
<proteinExistence type="inferred from homology"/>
<dbReference type="PATRIC" id="fig|1341157.4.peg.2767"/>
<dbReference type="Pfam" id="PF00389">
    <property type="entry name" value="2-Hacid_dh"/>
    <property type="match status" value="1"/>
</dbReference>
<name>W7UV13_RUMFL</name>
<dbReference type="InterPro" id="IPR050418">
    <property type="entry name" value="D-iso_2-hydroxyacid_DH_PdxB"/>
</dbReference>
<evidence type="ECO:0000313" key="8">
    <source>
        <dbReference type="Proteomes" id="UP000019365"/>
    </source>
</evidence>
<feature type="domain" description="D-isomer specific 2-hydroxyacid dehydrogenase NAD-binding" evidence="6">
    <location>
        <begin position="109"/>
        <end position="285"/>
    </location>
</feature>
<dbReference type="RefSeq" id="WP_037300793.1">
    <property type="nucleotide sequence ID" value="NZ_ATAX01000033.1"/>
</dbReference>
<dbReference type="PANTHER" id="PTHR43761">
    <property type="entry name" value="D-ISOMER SPECIFIC 2-HYDROXYACID DEHYDROGENASE FAMILY PROTEIN (AFU_ORTHOLOGUE AFUA_1G13630)"/>
    <property type="match status" value="1"/>
</dbReference>
<keyword evidence="3" id="KW-0520">NAD</keyword>
<comment type="caution">
    <text evidence="7">The sequence shown here is derived from an EMBL/GenBank/DDBJ whole genome shotgun (WGS) entry which is preliminary data.</text>
</comment>
<gene>
    <name evidence="7" type="ORF">RF007C_01485</name>
</gene>
<dbReference type="CDD" id="cd12162">
    <property type="entry name" value="2-Hacid_dh_4"/>
    <property type="match status" value="1"/>
</dbReference>
<keyword evidence="8" id="KW-1185">Reference proteome</keyword>
<dbReference type="InterPro" id="IPR006139">
    <property type="entry name" value="D-isomer_2_OHA_DH_cat_dom"/>
</dbReference>
<dbReference type="PROSITE" id="PS00671">
    <property type="entry name" value="D_2_HYDROXYACID_DH_3"/>
    <property type="match status" value="1"/>
</dbReference>
<accession>W7UV13</accession>
<dbReference type="InterPro" id="IPR006140">
    <property type="entry name" value="D-isomer_DH_NAD-bd"/>
</dbReference>
<dbReference type="InterPro" id="IPR029753">
    <property type="entry name" value="D-isomer_DH_CS"/>
</dbReference>
<evidence type="ECO:0000259" key="5">
    <source>
        <dbReference type="Pfam" id="PF00389"/>
    </source>
</evidence>
<evidence type="ECO:0000256" key="2">
    <source>
        <dbReference type="ARBA" id="ARBA00023002"/>
    </source>
</evidence>
<evidence type="ECO:0000256" key="1">
    <source>
        <dbReference type="ARBA" id="ARBA00005854"/>
    </source>
</evidence>
<protein>
    <submittedName>
        <fullName evidence="7">Glycerate dehydrogenase</fullName>
    </submittedName>
</protein>
<evidence type="ECO:0000313" key="7">
    <source>
        <dbReference type="EMBL" id="EWM52640.1"/>
    </source>
</evidence>
<keyword evidence="2 4" id="KW-0560">Oxidoreductase</keyword>
<dbReference type="GO" id="GO:0051287">
    <property type="term" value="F:NAD binding"/>
    <property type="evidence" value="ECO:0007669"/>
    <property type="project" value="InterPro"/>
</dbReference>
<dbReference type="Proteomes" id="UP000019365">
    <property type="component" value="Unassembled WGS sequence"/>
</dbReference>
<dbReference type="InterPro" id="IPR036291">
    <property type="entry name" value="NAD(P)-bd_dom_sf"/>
</dbReference>
<dbReference type="GO" id="GO:0016616">
    <property type="term" value="F:oxidoreductase activity, acting on the CH-OH group of donors, NAD or NADP as acceptor"/>
    <property type="evidence" value="ECO:0007669"/>
    <property type="project" value="InterPro"/>
</dbReference>
<sequence>MKIAVLDWYTVNISGDIPVTQLEELGDVRIIPLTNPEETAANIGDADIVLCNKVLITKEVMDACPNIKYVGLFATGFNNVDIDYAAKKGIAVCNAGQYSTNAVAQQTFAYILDRFSRVRDYDTAVKNGEWERSPAFSYFPVPTAELAGKTLSVVGYGSIGKKVAEIGSAFGMNIVISTRTQPKDCPYEVTDLFTAAEKADVLTFHCPLTDKTAGIVNRELLSHMKPSAMLINTSRGGVVNEADLAEALGSGKIAAAYLDVLEKEPMSPDTPLKGAKNCVITPHTAWAPFETRQRLVDIVCDNIRAWISGSPRNKVN</sequence>
<dbReference type="OrthoDB" id="9805416at2"/>
<evidence type="ECO:0000259" key="6">
    <source>
        <dbReference type="Pfam" id="PF02826"/>
    </source>
</evidence>
<dbReference type="AlphaFoldDB" id="W7UV13"/>
<organism evidence="7 8">
    <name type="scientific">Ruminococcus flavefaciens 007c</name>
    <dbReference type="NCBI Taxonomy" id="1341157"/>
    <lineage>
        <taxon>Bacteria</taxon>
        <taxon>Bacillati</taxon>
        <taxon>Bacillota</taxon>
        <taxon>Clostridia</taxon>
        <taxon>Eubacteriales</taxon>
        <taxon>Oscillospiraceae</taxon>
        <taxon>Ruminococcus</taxon>
    </lineage>
</organism>
<feature type="domain" description="D-isomer specific 2-hydroxyacid dehydrogenase catalytic" evidence="5">
    <location>
        <begin position="22"/>
        <end position="316"/>
    </location>
</feature>